<protein>
    <recommendedName>
        <fullName evidence="3">DNA-binding response regulator</fullName>
    </recommendedName>
</protein>
<dbReference type="SUPFAM" id="SSF52172">
    <property type="entry name" value="CheY-like"/>
    <property type="match status" value="1"/>
</dbReference>
<dbReference type="InterPro" id="IPR051015">
    <property type="entry name" value="EvgA-like"/>
</dbReference>
<dbReference type="InterPro" id="IPR011006">
    <property type="entry name" value="CheY-like_superfamily"/>
</dbReference>
<name>A0A1T1H117_9GAMM</name>
<dbReference type="Proteomes" id="UP000191160">
    <property type="component" value="Unassembled WGS sequence"/>
</dbReference>
<evidence type="ECO:0000313" key="1">
    <source>
        <dbReference type="EMBL" id="OOV83465.1"/>
    </source>
</evidence>
<gene>
    <name evidence="1" type="ORF">B1202_07415</name>
</gene>
<reference evidence="1 2" key="1">
    <citation type="submission" date="2017-02" db="EMBL/GenBank/DDBJ databases">
        <title>Acinetobacter sp. ANC 4945, whole genome shotgun sequencing project.</title>
        <authorList>
            <person name="Radolfova-Krizova L."/>
            <person name="Al Atrouni A."/>
            <person name="Nemec A."/>
        </authorList>
    </citation>
    <scope>NUCLEOTIDE SEQUENCE [LARGE SCALE GENOMIC DNA]</scope>
    <source>
        <strain evidence="1 2">ANC 4945</strain>
    </source>
</reference>
<dbReference type="RefSeq" id="WP_078189934.1">
    <property type="nucleotide sequence ID" value="NZ_JAMCOZ010000007.1"/>
</dbReference>
<dbReference type="PANTHER" id="PTHR45566">
    <property type="entry name" value="HTH-TYPE TRANSCRIPTIONAL REGULATOR YHJB-RELATED"/>
    <property type="match status" value="1"/>
</dbReference>
<keyword evidence="2" id="KW-1185">Reference proteome</keyword>
<organism evidence="1 2">
    <name type="scientific">Acinetobacter amyesii</name>
    <dbReference type="NCBI Taxonomy" id="2942470"/>
    <lineage>
        <taxon>Bacteria</taxon>
        <taxon>Pseudomonadati</taxon>
        <taxon>Pseudomonadota</taxon>
        <taxon>Gammaproteobacteria</taxon>
        <taxon>Moraxellales</taxon>
        <taxon>Moraxellaceae</taxon>
        <taxon>Acinetobacter</taxon>
    </lineage>
</organism>
<accession>A0A1T1H117</accession>
<dbReference type="AlphaFoldDB" id="A0A1T1H117"/>
<evidence type="ECO:0000313" key="2">
    <source>
        <dbReference type="Proteomes" id="UP000191160"/>
    </source>
</evidence>
<sequence>MMSEFLLPVPVLIIDHQSMTSKTVLFNILGDLGYPEDLITFSENLADAEQQIFNQLPNLIFLVVTQQSDISFIHKIKKIYPSSNLIILVNEQSADLTLHAIQLGATAYMLIQQPIEDTYNQLKTILRGGAALHPTFAKFLLSETFSPQNAAPKQLSLNPAEYQILDMVSHSATQEQMVNELKLSTYQIDGFVKNIYRKICSYS</sequence>
<dbReference type="EMBL" id="MVKX01000004">
    <property type="protein sequence ID" value="OOV83465.1"/>
    <property type="molecule type" value="Genomic_DNA"/>
</dbReference>
<dbReference type="PANTHER" id="PTHR45566:SF1">
    <property type="entry name" value="HTH-TYPE TRANSCRIPTIONAL REGULATOR YHJB-RELATED"/>
    <property type="match status" value="1"/>
</dbReference>
<dbReference type="Gene3D" id="3.40.50.2300">
    <property type="match status" value="1"/>
</dbReference>
<proteinExistence type="predicted"/>
<comment type="caution">
    <text evidence="1">The sequence shown here is derived from an EMBL/GenBank/DDBJ whole genome shotgun (WGS) entry which is preliminary data.</text>
</comment>
<evidence type="ECO:0008006" key="3">
    <source>
        <dbReference type="Google" id="ProtNLM"/>
    </source>
</evidence>